<comment type="caution">
    <text evidence="2">The sequence shown here is derived from an EMBL/GenBank/DDBJ whole genome shotgun (WGS) entry which is preliminary data.</text>
</comment>
<dbReference type="Gene3D" id="3.10.180.10">
    <property type="entry name" value="2,3-Dihydroxybiphenyl 1,2-Dioxygenase, domain 1"/>
    <property type="match status" value="1"/>
</dbReference>
<dbReference type="CDD" id="cd06588">
    <property type="entry name" value="PhnB_like"/>
    <property type="match status" value="1"/>
</dbReference>
<dbReference type="PANTHER" id="PTHR33990">
    <property type="entry name" value="PROTEIN YJDN-RELATED"/>
    <property type="match status" value="1"/>
</dbReference>
<evidence type="ECO:0000313" key="3">
    <source>
        <dbReference type="Proteomes" id="UP001196601"/>
    </source>
</evidence>
<dbReference type="Pfam" id="PF00903">
    <property type="entry name" value="Glyoxalase"/>
    <property type="match status" value="1"/>
</dbReference>
<organism evidence="2 3">
    <name type="scientific">Pseudomonas lalucatii</name>
    <dbReference type="NCBI Taxonomy" id="1424203"/>
    <lineage>
        <taxon>Bacteria</taxon>
        <taxon>Pseudomonadati</taxon>
        <taxon>Pseudomonadota</taxon>
        <taxon>Gammaproteobacteria</taxon>
        <taxon>Pseudomonadales</taxon>
        <taxon>Pseudomonadaceae</taxon>
        <taxon>Pseudomonas</taxon>
    </lineage>
</organism>
<dbReference type="Proteomes" id="UP001196601">
    <property type="component" value="Unassembled WGS sequence"/>
</dbReference>
<dbReference type="InterPro" id="IPR028973">
    <property type="entry name" value="PhnB-like"/>
</dbReference>
<keyword evidence="3" id="KW-1185">Reference proteome</keyword>
<reference evidence="2 3" key="1">
    <citation type="journal article" date="2021" name="Syst. Appl. Microbiol.">
        <title>Pseudomonas lalucatii sp. nov. isolated from Vallgornera, a karstic cave in Mallorca, Western Mediterranean.</title>
        <authorList>
            <person name="Busquets A."/>
            <person name="Mulet M."/>
            <person name="Gomila M."/>
            <person name="Garcia-Valdes E."/>
        </authorList>
    </citation>
    <scope>NUCLEOTIDE SEQUENCE [LARGE SCALE GENOMIC DNA]</scope>
    <source>
        <strain evidence="2 3">R1b54</strain>
    </source>
</reference>
<dbReference type="PANTHER" id="PTHR33990:SF1">
    <property type="entry name" value="PROTEIN YJDN"/>
    <property type="match status" value="1"/>
</dbReference>
<name>A0ABS5Q7P5_9PSED</name>
<dbReference type="InterPro" id="IPR029068">
    <property type="entry name" value="Glyas_Bleomycin-R_OHBP_Dase"/>
</dbReference>
<accession>A0ABS5Q7P5</accession>
<dbReference type="SUPFAM" id="SSF54593">
    <property type="entry name" value="Glyoxalase/Bleomycin resistance protein/Dihydroxybiphenyl dioxygenase"/>
    <property type="match status" value="1"/>
</dbReference>
<protein>
    <submittedName>
        <fullName evidence="2">VOC family protein</fullName>
    </submittedName>
</protein>
<proteinExistence type="predicted"/>
<evidence type="ECO:0000313" key="2">
    <source>
        <dbReference type="EMBL" id="MBS7664402.1"/>
    </source>
</evidence>
<feature type="domain" description="Glyoxalase/fosfomycin resistance/dioxygenase" evidence="1">
    <location>
        <begin position="3"/>
        <end position="131"/>
    </location>
</feature>
<dbReference type="EMBL" id="JADPMV010000002">
    <property type="protein sequence ID" value="MBS7664402.1"/>
    <property type="molecule type" value="Genomic_DNA"/>
</dbReference>
<sequence length="137" mass="14942">MNINPYLTFDGDCEAAFSFYAQCLGGTLQALLRFGETPAGGEVPADCRDKVMHACLMWGDQALMGSDCHPAQPYEPIRGCWVTLQPGGVAEAERIFAALGEGGSVQMPLQQTFWAERFGMLVDRFGVPWMINCGPEC</sequence>
<evidence type="ECO:0000259" key="1">
    <source>
        <dbReference type="Pfam" id="PF00903"/>
    </source>
</evidence>
<gene>
    <name evidence="2" type="ORF">I0D00_21040</name>
</gene>
<dbReference type="RefSeq" id="WP_213641721.1">
    <property type="nucleotide sequence ID" value="NZ_JADPMV010000002.1"/>
</dbReference>
<dbReference type="InterPro" id="IPR004360">
    <property type="entry name" value="Glyas_Fos-R_dOase_dom"/>
</dbReference>